<sequence>MLSQQLLLCALLVSAACLHPAHCLVKEGDVIILSDDDFDRETASGIWMVDIYAPWCSHCQQLEPAWRAFATEMKAHNVKVAKVDGMKNRVLMKRFGVTGFPSLYLLRNGQTWQYSGMRGVADMKAFALEGYKKATPLPFHKAPNSIMGRAVGMLHSFPALTKRGYDFLKEEKGFSDMSIIAGVLLIPLTIGAVFICVLDAMYTRQPHFNHQHYE</sequence>
<dbReference type="GO" id="GO:0005789">
    <property type="term" value="C:endoplasmic reticulum membrane"/>
    <property type="evidence" value="ECO:0007669"/>
    <property type="project" value="UniProtKB-SubCell"/>
</dbReference>
<evidence type="ECO:0000256" key="1">
    <source>
        <dbReference type="ARBA" id="ARBA00004389"/>
    </source>
</evidence>
<dbReference type="EMBL" id="FNXT01001180">
    <property type="protein sequence ID" value="SZX72967.1"/>
    <property type="molecule type" value="Genomic_DNA"/>
</dbReference>
<evidence type="ECO:0000313" key="13">
    <source>
        <dbReference type="Proteomes" id="UP000256970"/>
    </source>
</evidence>
<dbReference type="AlphaFoldDB" id="A0A383W5P1"/>
<protein>
    <recommendedName>
        <fullName evidence="11">Thioredoxin domain-containing protein</fullName>
    </recommendedName>
</protein>
<evidence type="ECO:0000256" key="3">
    <source>
        <dbReference type="ARBA" id="ARBA00022729"/>
    </source>
</evidence>
<dbReference type="InterPro" id="IPR052454">
    <property type="entry name" value="TMX_domain-containing"/>
</dbReference>
<evidence type="ECO:0000256" key="4">
    <source>
        <dbReference type="ARBA" id="ARBA00022824"/>
    </source>
</evidence>
<keyword evidence="6 9" id="KW-1133">Transmembrane helix</keyword>
<feature type="domain" description="Thioredoxin" evidence="11">
    <location>
        <begin position="7"/>
        <end position="133"/>
    </location>
</feature>
<evidence type="ECO:0000256" key="9">
    <source>
        <dbReference type="SAM" id="Phobius"/>
    </source>
</evidence>
<dbReference type="Pfam" id="PF00085">
    <property type="entry name" value="Thioredoxin"/>
    <property type="match status" value="1"/>
</dbReference>
<dbReference type="STRING" id="3088.A0A383W5P1"/>
<name>A0A383W5P1_TETOB</name>
<evidence type="ECO:0000313" key="12">
    <source>
        <dbReference type="EMBL" id="SZX72967.1"/>
    </source>
</evidence>
<accession>A0A383W5P1</accession>
<dbReference type="SUPFAM" id="SSF52833">
    <property type="entry name" value="Thioredoxin-like"/>
    <property type="match status" value="1"/>
</dbReference>
<feature type="transmembrane region" description="Helical" evidence="9">
    <location>
        <begin position="179"/>
        <end position="202"/>
    </location>
</feature>
<dbReference type="InterPro" id="IPR036249">
    <property type="entry name" value="Thioredoxin-like_sf"/>
</dbReference>
<keyword evidence="9" id="KW-0812">Transmembrane</keyword>
<dbReference type="PANTHER" id="PTHR46107:SF3">
    <property type="entry name" value="THIOREDOXIN DOMAIN-CONTAINING PROTEIN"/>
    <property type="match status" value="1"/>
</dbReference>
<keyword evidence="9" id="KW-0472">Membrane</keyword>
<keyword evidence="5" id="KW-0249">Electron transport</keyword>
<organism evidence="12 13">
    <name type="scientific">Tetradesmus obliquus</name>
    <name type="common">Green alga</name>
    <name type="synonym">Acutodesmus obliquus</name>
    <dbReference type="NCBI Taxonomy" id="3088"/>
    <lineage>
        <taxon>Eukaryota</taxon>
        <taxon>Viridiplantae</taxon>
        <taxon>Chlorophyta</taxon>
        <taxon>core chlorophytes</taxon>
        <taxon>Chlorophyceae</taxon>
        <taxon>CS clade</taxon>
        <taxon>Sphaeropleales</taxon>
        <taxon>Scenedesmaceae</taxon>
        <taxon>Tetradesmus</taxon>
    </lineage>
</organism>
<feature type="signal peptide" evidence="10">
    <location>
        <begin position="1"/>
        <end position="23"/>
    </location>
</feature>
<evidence type="ECO:0000256" key="5">
    <source>
        <dbReference type="ARBA" id="ARBA00022982"/>
    </source>
</evidence>
<evidence type="ECO:0000256" key="10">
    <source>
        <dbReference type="SAM" id="SignalP"/>
    </source>
</evidence>
<reference evidence="12 13" key="1">
    <citation type="submission" date="2016-10" db="EMBL/GenBank/DDBJ databases">
        <authorList>
            <person name="Cai Z."/>
        </authorList>
    </citation>
    <scope>NUCLEOTIDE SEQUENCE [LARGE SCALE GENOMIC DNA]</scope>
</reference>
<proteinExistence type="predicted"/>
<dbReference type="Proteomes" id="UP000256970">
    <property type="component" value="Unassembled WGS sequence"/>
</dbReference>
<evidence type="ECO:0000256" key="8">
    <source>
        <dbReference type="ARBA" id="ARBA00023284"/>
    </source>
</evidence>
<dbReference type="Gene3D" id="3.40.30.10">
    <property type="entry name" value="Glutaredoxin"/>
    <property type="match status" value="1"/>
</dbReference>
<evidence type="ECO:0000256" key="7">
    <source>
        <dbReference type="ARBA" id="ARBA00023157"/>
    </source>
</evidence>
<evidence type="ECO:0000256" key="2">
    <source>
        <dbReference type="ARBA" id="ARBA00022448"/>
    </source>
</evidence>
<dbReference type="CDD" id="cd02961">
    <property type="entry name" value="PDI_a_family"/>
    <property type="match status" value="1"/>
</dbReference>
<dbReference type="InterPro" id="IPR013766">
    <property type="entry name" value="Thioredoxin_domain"/>
</dbReference>
<evidence type="ECO:0000256" key="6">
    <source>
        <dbReference type="ARBA" id="ARBA00022989"/>
    </source>
</evidence>
<keyword evidence="3 10" id="KW-0732">Signal</keyword>
<keyword evidence="7" id="KW-1015">Disulfide bond</keyword>
<dbReference type="PROSITE" id="PS51352">
    <property type="entry name" value="THIOREDOXIN_2"/>
    <property type="match status" value="1"/>
</dbReference>
<keyword evidence="8" id="KW-0676">Redox-active center</keyword>
<comment type="subcellular location">
    <subcellularLocation>
        <location evidence="1">Endoplasmic reticulum membrane</location>
        <topology evidence="1">Single-pass membrane protein</topology>
    </subcellularLocation>
</comment>
<keyword evidence="4" id="KW-0256">Endoplasmic reticulum</keyword>
<dbReference type="GO" id="GO:0015036">
    <property type="term" value="F:disulfide oxidoreductase activity"/>
    <property type="evidence" value="ECO:0007669"/>
    <property type="project" value="TreeGrafter"/>
</dbReference>
<evidence type="ECO:0000259" key="11">
    <source>
        <dbReference type="PROSITE" id="PS51352"/>
    </source>
</evidence>
<dbReference type="PANTHER" id="PTHR46107">
    <property type="entry name" value="DUMPY: SHORTER THAN WILD-TYPE"/>
    <property type="match status" value="1"/>
</dbReference>
<keyword evidence="13" id="KW-1185">Reference proteome</keyword>
<gene>
    <name evidence="12" type="ORF">BQ4739_LOCUS13099</name>
</gene>
<keyword evidence="2" id="KW-0813">Transport</keyword>
<feature type="chain" id="PRO_5016797469" description="Thioredoxin domain-containing protein" evidence="10">
    <location>
        <begin position="24"/>
        <end position="214"/>
    </location>
</feature>